<dbReference type="InParanoid" id="L0HBU2"/>
<dbReference type="Gene3D" id="3.90.550.10">
    <property type="entry name" value="Spore Coat Polysaccharide Biosynthesis Protein SpsA, Chain A"/>
    <property type="match status" value="1"/>
</dbReference>
<dbReference type="OrthoDB" id="43988at2157"/>
<evidence type="ECO:0000256" key="1">
    <source>
        <dbReference type="ARBA" id="ARBA00022676"/>
    </source>
</evidence>
<sequence precursor="true">MLLLVIALAVLLLSVIPHIVYLLGIMFGKKSVATGSPETYPGITIILSAYNEERVVADRIANLEQCRYPKEKYEVIFIDDCSSDATLARATASLEKSGITYSIIANRERLGTNRSYNQAMKLARYPVIVTTDADVFFEPDALDILIGRLMSEAKIAAVTGDLRPRMNGCGTTRLEGEYRSFYGRMCDWESAVDSTYNFNGALVAFRTDLIRRIDDKRGSDDANTAFEAIRRGYRTVYERRAVVYEDIPTSFAVQYRQKIRRAKRLIEATLANLDLLGKDRPFTRFFYPLRIFMFVITPTLFFIALALLAIGLFFTYPLVLLALVCITAIVATVWRENLFNAFAVNQFYLVMGLLNMGKDTRTWESTSKKK</sequence>
<keyword evidence="2 5" id="KW-0808">Transferase</keyword>
<dbReference type="InterPro" id="IPR001173">
    <property type="entry name" value="Glyco_trans_2-like"/>
</dbReference>
<dbReference type="Proteomes" id="UP000010824">
    <property type="component" value="Chromosome"/>
</dbReference>
<feature type="domain" description="Glycosyltransferase 2-like" evidence="4">
    <location>
        <begin position="44"/>
        <end position="164"/>
    </location>
</feature>
<dbReference type="Pfam" id="PF00535">
    <property type="entry name" value="Glycos_transf_2"/>
    <property type="match status" value="1"/>
</dbReference>
<keyword evidence="3" id="KW-1133">Transmembrane helix</keyword>
<keyword evidence="3" id="KW-0812">Transmembrane</keyword>
<accession>L0HBU2</accession>
<evidence type="ECO:0000256" key="2">
    <source>
        <dbReference type="ARBA" id="ARBA00022679"/>
    </source>
</evidence>
<organism evidence="5 6">
    <name type="scientific">Methanoregula formicica (strain DSM 22288 / NBRC 105244 / SMSP)</name>
    <dbReference type="NCBI Taxonomy" id="593750"/>
    <lineage>
        <taxon>Archaea</taxon>
        <taxon>Methanobacteriati</taxon>
        <taxon>Methanobacteriota</taxon>
        <taxon>Stenosarchaea group</taxon>
        <taxon>Methanomicrobia</taxon>
        <taxon>Methanomicrobiales</taxon>
        <taxon>Methanoregulaceae</taxon>
        <taxon>Methanoregula</taxon>
    </lineage>
</organism>
<dbReference type="KEGG" id="mfo:Metfor_1146"/>
<dbReference type="HOGENOM" id="CLU_062567_0_0_2"/>
<feature type="transmembrane region" description="Helical" evidence="3">
    <location>
        <begin position="285"/>
        <end position="307"/>
    </location>
</feature>
<dbReference type="PANTHER" id="PTHR43630:SF1">
    <property type="entry name" value="POLY-BETA-1,6-N-ACETYL-D-GLUCOSAMINE SYNTHASE"/>
    <property type="match status" value="1"/>
</dbReference>
<reference evidence="6" key="1">
    <citation type="submission" date="2011-12" db="EMBL/GenBank/DDBJ databases">
        <title>Complete sequence of Methanoregula formicicum SMSP.</title>
        <authorList>
            <person name="Lucas S."/>
            <person name="Han J."/>
            <person name="Lapidus A."/>
            <person name="Cheng J.-F."/>
            <person name="Goodwin L."/>
            <person name="Pitluck S."/>
            <person name="Peters L."/>
            <person name="Ovchinnikova G."/>
            <person name="Teshima H."/>
            <person name="Detter J.C."/>
            <person name="Han C."/>
            <person name="Tapia R."/>
            <person name="Land M."/>
            <person name="Hauser L."/>
            <person name="Kyrpides N."/>
            <person name="Ivanova N."/>
            <person name="Pagani I."/>
            <person name="Imachi H."/>
            <person name="Tamaki H."/>
            <person name="Sekiguchi Y."/>
            <person name="Kamagata Y."/>
            <person name="Cadillo-Quiroz H."/>
            <person name="Zinder S."/>
            <person name="Liu W.-T."/>
            <person name="Woyke T."/>
        </authorList>
    </citation>
    <scope>NUCLEOTIDE SEQUENCE [LARGE SCALE GENOMIC DNA]</scope>
    <source>
        <strain evidence="6">DSM 22288 / NBRC 105244 / SMSP</strain>
    </source>
</reference>
<dbReference type="GeneID" id="14310459"/>
<dbReference type="eggNOG" id="arCOG01389">
    <property type="taxonomic scope" value="Archaea"/>
</dbReference>
<dbReference type="STRING" id="593750.Metfor_1146"/>
<feature type="transmembrane region" description="Helical" evidence="3">
    <location>
        <begin position="314"/>
        <end position="333"/>
    </location>
</feature>
<dbReference type="SUPFAM" id="SSF53448">
    <property type="entry name" value="Nucleotide-diphospho-sugar transferases"/>
    <property type="match status" value="1"/>
</dbReference>
<keyword evidence="3" id="KW-0472">Membrane</keyword>
<dbReference type="InterPro" id="IPR029044">
    <property type="entry name" value="Nucleotide-diphossugar_trans"/>
</dbReference>
<dbReference type="EMBL" id="CP003167">
    <property type="protein sequence ID" value="AGB02192.1"/>
    <property type="molecule type" value="Genomic_DNA"/>
</dbReference>
<dbReference type="AlphaFoldDB" id="L0HBU2"/>
<dbReference type="RefSeq" id="WP_015285156.1">
    <property type="nucleotide sequence ID" value="NC_019943.1"/>
</dbReference>
<keyword evidence="1" id="KW-0328">Glycosyltransferase</keyword>
<evidence type="ECO:0000313" key="5">
    <source>
        <dbReference type="EMBL" id="AGB02192.1"/>
    </source>
</evidence>
<dbReference type="PANTHER" id="PTHR43630">
    <property type="entry name" value="POLY-BETA-1,6-N-ACETYL-D-GLUCOSAMINE SYNTHASE"/>
    <property type="match status" value="1"/>
</dbReference>
<dbReference type="GO" id="GO:0016757">
    <property type="term" value="F:glycosyltransferase activity"/>
    <property type="evidence" value="ECO:0007669"/>
    <property type="project" value="UniProtKB-KW"/>
</dbReference>
<protein>
    <submittedName>
        <fullName evidence="5">Glycosyl transferase</fullName>
    </submittedName>
</protein>
<evidence type="ECO:0000256" key="3">
    <source>
        <dbReference type="SAM" id="Phobius"/>
    </source>
</evidence>
<name>L0HBU2_METFS</name>
<evidence type="ECO:0000259" key="4">
    <source>
        <dbReference type="Pfam" id="PF00535"/>
    </source>
</evidence>
<keyword evidence="6" id="KW-1185">Reference proteome</keyword>
<gene>
    <name evidence="5" type="ordered locus">Metfor_1146</name>
</gene>
<evidence type="ECO:0000313" key="6">
    <source>
        <dbReference type="Proteomes" id="UP000010824"/>
    </source>
</evidence>
<proteinExistence type="predicted"/>
<reference evidence="5 6" key="2">
    <citation type="journal article" date="2014" name="Genome Announc.">
        <title>Complete Genome Sequence of Methanoregula formicica SMSPT, a Mesophilic Hydrogenotrophic Methanogen Isolated from a Methanogenic Upflow Anaerobic Sludge Blanket Reactor.</title>
        <authorList>
            <person name="Yamamoto K."/>
            <person name="Tamaki H."/>
            <person name="Cadillo-Quiroz H."/>
            <person name="Imachi H."/>
            <person name="Kyrpides N."/>
            <person name="Woyke T."/>
            <person name="Goodwin L."/>
            <person name="Zinder S.H."/>
            <person name="Kamagata Y."/>
            <person name="Liu W.T."/>
        </authorList>
    </citation>
    <scope>NUCLEOTIDE SEQUENCE [LARGE SCALE GENOMIC DNA]</scope>
    <source>
        <strain evidence="6">DSM 22288 / NBRC 105244 / SMSP</strain>
    </source>
</reference>